<dbReference type="AlphaFoldDB" id="A0A4Y9Z907"/>
<proteinExistence type="inferred from homology"/>
<evidence type="ECO:0000256" key="3">
    <source>
        <dbReference type="ARBA" id="ARBA00008277"/>
    </source>
</evidence>
<dbReference type="PANTHER" id="PTHR12613:SF0">
    <property type="entry name" value="ERO1-LIKE PROTEIN"/>
    <property type="match status" value="1"/>
</dbReference>
<evidence type="ECO:0000256" key="4">
    <source>
        <dbReference type="ARBA" id="ARBA00011802"/>
    </source>
</evidence>
<dbReference type="GO" id="GO:0016972">
    <property type="term" value="F:thiol oxidase activity"/>
    <property type="evidence" value="ECO:0007669"/>
    <property type="project" value="InterPro"/>
</dbReference>
<feature type="compositionally biased region" description="Acidic residues" evidence="16">
    <location>
        <begin position="1011"/>
        <end position="1030"/>
    </location>
</feature>
<dbReference type="InterPro" id="IPR037192">
    <property type="entry name" value="ERO1-like_sf"/>
</dbReference>
<keyword evidence="13" id="KW-1015">Disulfide bond</keyword>
<keyword evidence="17" id="KW-1133">Transmembrane helix</keyword>
<dbReference type="EMBL" id="SEOQ01000092">
    <property type="protein sequence ID" value="TFY70610.1"/>
    <property type="molecule type" value="Genomic_DNA"/>
</dbReference>
<dbReference type="STRING" id="205917.A0A4Y9Z907"/>
<keyword evidence="15" id="KW-0676">Redox-active center</keyword>
<organism evidence="19 20">
    <name type="scientific">Dentipellis fragilis</name>
    <dbReference type="NCBI Taxonomy" id="205917"/>
    <lineage>
        <taxon>Eukaryota</taxon>
        <taxon>Fungi</taxon>
        <taxon>Dikarya</taxon>
        <taxon>Basidiomycota</taxon>
        <taxon>Agaricomycotina</taxon>
        <taxon>Agaricomycetes</taxon>
        <taxon>Russulales</taxon>
        <taxon>Hericiaceae</taxon>
        <taxon>Dentipellis</taxon>
    </lineage>
</organism>
<keyword evidence="9" id="KW-0274">FAD</keyword>
<evidence type="ECO:0000256" key="9">
    <source>
        <dbReference type="ARBA" id="ARBA00022827"/>
    </source>
</evidence>
<evidence type="ECO:0008006" key="21">
    <source>
        <dbReference type="Google" id="ProtNLM"/>
    </source>
</evidence>
<comment type="subunit">
    <text evidence="4">May function both as a monomer and a homodimer.</text>
</comment>
<comment type="caution">
    <text evidence="19">The sequence shown here is derived from an EMBL/GenBank/DDBJ whole genome shotgun (WGS) entry which is preliminary data.</text>
</comment>
<evidence type="ECO:0000313" key="19">
    <source>
        <dbReference type="EMBL" id="TFY70610.1"/>
    </source>
</evidence>
<dbReference type="GO" id="GO:0071949">
    <property type="term" value="F:FAD binding"/>
    <property type="evidence" value="ECO:0007669"/>
    <property type="project" value="InterPro"/>
</dbReference>
<evidence type="ECO:0000256" key="18">
    <source>
        <dbReference type="SAM" id="SignalP"/>
    </source>
</evidence>
<evidence type="ECO:0000256" key="5">
    <source>
        <dbReference type="ARBA" id="ARBA00022448"/>
    </source>
</evidence>
<comment type="similarity">
    <text evidence="3">Belongs to the EROs family.</text>
</comment>
<comment type="cofactor">
    <cofactor evidence="1">
        <name>FAD</name>
        <dbReference type="ChEBI" id="CHEBI:57692"/>
    </cofactor>
</comment>
<evidence type="ECO:0000256" key="13">
    <source>
        <dbReference type="ARBA" id="ARBA00023157"/>
    </source>
</evidence>
<sequence length="1038" mass="115029">MRPRLLPSALLFLLLDWPAPNSWITQAYASDNSFLGDTLVRKDQVQSVLEHEPAQQASWPIETTLCNYEMIESVNDDLFKNLKDIVQTPFFRYFRVDLYRECPFWEENVLCMSRDCQVVTVDESAIPEKWRSNALGKLEIPSDEQRESLPGCYYRDSDFCFLDDETEGDYVDLALNPERFTGYAGVSTQRIWKAIYEENCFGQAELSLMNHPASAEAYLPDTMADALRVDGDSTDGQCIEKRVYYKVISGLHASISTHICQEYLNQTTGEWGPNLQCFVTRVASHPERLQYIYFNTVLLLRAVSRIGPYLSAYDYCASGTHDEHDTLQMLGKIITHAENVGKFDESVLFRGENANVLKEEFKQHFRNVTRIMDCVACDKCRLWGKVQTTGLGVALKILFELDEQALDPKLNSNLLSRTEVVALINTLYRFSESLKAVDEFRHLWRETSDADSEELIREANRVVTGWVTTAISCCRRDYPPAANFVEQIQRRLAPLMRACKESTVGLSPYTKYLEPLLEFARVLHAPRRLSPGGSFAMIILDEDVEQVPKLPNDPIPRAASSSQPQAQGSSAPPPPARPVSPSLPDYETSQAEHRLLRRLRARGKRGSRLCKAVLFATVLYLGLFVVIGIPLIVLKIRHAAQWHAHGPFDSSPPGPPILVPVIPQSPILYNGSLSVMVGQAIECNTWRDNKELPTFPGSPALATAILEFVFPPEDIVIRANTTASHSKLPHFTRRFELKMNPNASVPDVVMRLNVQYSRASLFHSINACLTKSNSSSGLGLVIPKDISPSDKLSIDISLLLPKTTPPLAIGDLAPHMSFGELGLEGPMSNISISSVKASTAYIQASGGEISGTFNITESLSLDTINAPITADVSLVNDGTYSKPTYLSLDTGNGCASTVSQIITTANKHTNLQTCTCYPGIARRYSSLLDPPKYPDFVTRVRTFNAPLDLFVAHAASSKPARHQLQAHNTQGAVNVTLDAMYTGTFDVETKSAIAFVDQIPDTQAKAQTADAESEGDSDSDSEAEAEDEAEAGTCRWTG</sequence>
<keyword evidence="6" id="KW-0285">Flavoprotein</keyword>
<dbReference type="GO" id="GO:0015035">
    <property type="term" value="F:protein-disulfide reductase activity"/>
    <property type="evidence" value="ECO:0007669"/>
    <property type="project" value="InterPro"/>
</dbReference>
<dbReference type="GO" id="GO:0005789">
    <property type="term" value="C:endoplasmic reticulum membrane"/>
    <property type="evidence" value="ECO:0007669"/>
    <property type="project" value="UniProtKB-SubCell"/>
</dbReference>
<feature type="transmembrane region" description="Helical" evidence="17">
    <location>
        <begin position="612"/>
        <end position="634"/>
    </location>
</feature>
<reference evidence="19 20" key="1">
    <citation type="submission" date="2019-02" db="EMBL/GenBank/DDBJ databases">
        <title>Genome sequencing of the rare red list fungi Dentipellis fragilis.</title>
        <authorList>
            <person name="Buettner E."/>
            <person name="Kellner H."/>
        </authorList>
    </citation>
    <scope>NUCLEOTIDE SEQUENCE [LARGE SCALE GENOMIC DNA]</scope>
    <source>
        <strain evidence="19 20">DSM 105465</strain>
    </source>
</reference>
<evidence type="ECO:0000256" key="15">
    <source>
        <dbReference type="ARBA" id="ARBA00023284"/>
    </source>
</evidence>
<evidence type="ECO:0000256" key="10">
    <source>
        <dbReference type="ARBA" id="ARBA00022982"/>
    </source>
</evidence>
<keyword evidence="17" id="KW-0812">Transmembrane</keyword>
<dbReference type="OrthoDB" id="269384at2759"/>
<evidence type="ECO:0000256" key="7">
    <source>
        <dbReference type="ARBA" id="ARBA00022729"/>
    </source>
</evidence>
<evidence type="ECO:0000313" key="20">
    <source>
        <dbReference type="Proteomes" id="UP000298327"/>
    </source>
</evidence>
<name>A0A4Y9Z907_9AGAM</name>
<evidence type="ECO:0000256" key="11">
    <source>
        <dbReference type="ARBA" id="ARBA00023002"/>
    </source>
</evidence>
<gene>
    <name evidence="19" type="ORF">EVG20_g2389</name>
</gene>
<evidence type="ECO:0000256" key="17">
    <source>
        <dbReference type="SAM" id="Phobius"/>
    </source>
</evidence>
<keyword evidence="20" id="KW-1185">Reference proteome</keyword>
<dbReference type="GO" id="GO:0034975">
    <property type="term" value="P:protein folding in endoplasmic reticulum"/>
    <property type="evidence" value="ECO:0007669"/>
    <property type="project" value="InterPro"/>
</dbReference>
<evidence type="ECO:0000256" key="1">
    <source>
        <dbReference type="ARBA" id="ARBA00001974"/>
    </source>
</evidence>
<evidence type="ECO:0000256" key="12">
    <source>
        <dbReference type="ARBA" id="ARBA00023136"/>
    </source>
</evidence>
<dbReference type="PANTHER" id="PTHR12613">
    <property type="entry name" value="ERO1-RELATED"/>
    <property type="match status" value="1"/>
</dbReference>
<dbReference type="SUPFAM" id="SSF110019">
    <property type="entry name" value="ERO1-like"/>
    <property type="match status" value="1"/>
</dbReference>
<feature type="chain" id="PRO_5021411200" description="Endoplasmic reticulum oxidoreductin 1" evidence="18">
    <location>
        <begin position="30"/>
        <end position="1038"/>
    </location>
</feature>
<keyword evidence="14" id="KW-0325">Glycoprotein</keyword>
<evidence type="ECO:0000256" key="14">
    <source>
        <dbReference type="ARBA" id="ARBA00023180"/>
    </source>
</evidence>
<feature type="region of interest" description="Disordered" evidence="16">
    <location>
        <begin position="1003"/>
        <end position="1038"/>
    </location>
</feature>
<keyword evidence="8" id="KW-0256">Endoplasmic reticulum</keyword>
<keyword evidence="7 18" id="KW-0732">Signal</keyword>
<dbReference type="Pfam" id="PF04137">
    <property type="entry name" value="ERO1"/>
    <property type="match status" value="1"/>
</dbReference>
<dbReference type="Proteomes" id="UP000298327">
    <property type="component" value="Unassembled WGS sequence"/>
</dbReference>
<keyword evidence="10" id="KW-0249">Electron transport</keyword>
<dbReference type="InterPro" id="IPR007266">
    <property type="entry name" value="Ero1"/>
</dbReference>
<feature type="region of interest" description="Disordered" evidence="16">
    <location>
        <begin position="550"/>
        <end position="588"/>
    </location>
</feature>
<keyword evidence="5" id="KW-0813">Transport</keyword>
<evidence type="ECO:0000256" key="8">
    <source>
        <dbReference type="ARBA" id="ARBA00022824"/>
    </source>
</evidence>
<protein>
    <recommendedName>
        <fullName evidence="21">Endoplasmic reticulum oxidoreductin 1</fullName>
    </recommendedName>
</protein>
<evidence type="ECO:0000256" key="6">
    <source>
        <dbReference type="ARBA" id="ARBA00022630"/>
    </source>
</evidence>
<keyword evidence="11" id="KW-0560">Oxidoreductase</keyword>
<accession>A0A4Y9Z907</accession>
<evidence type="ECO:0000256" key="16">
    <source>
        <dbReference type="SAM" id="MobiDB-lite"/>
    </source>
</evidence>
<comment type="subcellular location">
    <subcellularLocation>
        <location evidence="2">Endoplasmic reticulum membrane</location>
        <topology evidence="2">Peripheral membrane protein</topology>
        <orientation evidence="2">Lumenal side</orientation>
    </subcellularLocation>
</comment>
<feature type="compositionally biased region" description="Low complexity" evidence="16">
    <location>
        <begin position="555"/>
        <end position="570"/>
    </location>
</feature>
<keyword evidence="12 17" id="KW-0472">Membrane</keyword>
<evidence type="ECO:0000256" key="2">
    <source>
        <dbReference type="ARBA" id="ARBA00004367"/>
    </source>
</evidence>
<feature type="signal peptide" evidence="18">
    <location>
        <begin position="1"/>
        <end position="29"/>
    </location>
</feature>